<dbReference type="GO" id="GO:0051225">
    <property type="term" value="P:spindle assembly"/>
    <property type="evidence" value="ECO:0007669"/>
    <property type="project" value="TreeGrafter"/>
</dbReference>
<evidence type="ECO:0000256" key="7">
    <source>
        <dbReference type="SAM" id="MobiDB-lite"/>
    </source>
</evidence>
<evidence type="ECO:0000256" key="5">
    <source>
        <dbReference type="ARBA" id="ARBA00023212"/>
    </source>
</evidence>
<dbReference type="GO" id="GO:0051321">
    <property type="term" value="P:meiotic cell cycle"/>
    <property type="evidence" value="ECO:0007669"/>
    <property type="project" value="TreeGrafter"/>
</dbReference>
<keyword evidence="3 6" id="KW-0963">Cytoplasm</keyword>
<evidence type="ECO:0000259" key="8">
    <source>
        <dbReference type="Pfam" id="PF04130"/>
    </source>
</evidence>
<dbReference type="Pfam" id="PF17681">
    <property type="entry name" value="GCP_N_terminal"/>
    <property type="match status" value="1"/>
</dbReference>
<keyword evidence="5 6" id="KW-0206">Cytoskeleton</keyword>
<dbReference type="PANTHER" id="PTHR19302">
    <property type="entry name" value="GAMMA TUBULIN COMPLEX PROTEIN"/>
    <property type="match status" value="1"/>
</dbReference>
<evidence type="ECO:0000256" key="2">
    <source>
        <dbReference type="ARBA" id="ARBA00010337"/>
    </source>
</evidence>
<evidence type="ECO:0000313" key="10">
    <source>
        <dbReference type="EMBL" id="KIX08425.1"/>
    </source>
</evidence>
<dbReference type="InterPro" id="IPR040457">
    <property type="entry name" value="GCP_C"/>
</dbReference>
<comment type="similarity">
    <text evidence="2 6">Belongs to the TUBGCP family.</text>
</comment>
<dbReference type="PANTHER" id="PTHR19302:SF27">
    <property type="entry name" value="GAMMA-TUBULIN COMPLEX COMPONENT 4"/>
    <property type="match status" value="1"/>
</dbReference>
<dbReference type="VEuPathDB" id="FungiDB:Z518_03081"/>
<dbReference type="GO" id="GO:0044732">
    <property type="term" value="C:mitotic spindle pole body"/>
    <property type="evidence" value="ECO:0007669"/>
    <property type="project" value="TreeGrafter"/>
</dbReference>
<evidence type="ECO:0000256" key="4">
    <source>
        <dbReference type="ARBA" id="ARBA00022701"/>
    </source>
</evidence>
<name>A0A0D2JGG3_9EURO</name>
<evidence type="ECO:0000256" key="6">
    <source>
        <dbReference type="RuleBase" id="RU363050"/>
    </source>
</evidence>
<dbReference type="RefSeq" id="XP_013275561.1">
    <property type="nucleotide sequence ID" value="XM_013420107.1"/>
</dbReference>
<feature type="domain" description="Gamma tubulin complex component protein N-terminal" evidence="9">
    <location>
        <begin position="2"/>
        <end position="309"/>
    </location>
</feature>
<dbReference type="GO" id="GO:0000278">
    <property type="term" value="P:mitotic cell cycle"/>
    <property type="evidence" value="ECO:0007669"/>
    <property type="project" value="TreeGrafter"/>
</dbReference>
<dbReference type="GeneID" id="25291152"/>
<gene>
    <name evidence="10" type="ORF">Z518_03081</name>
</gene>
<dbReference type="GO" id="GO:0051011">
    <property type="term" value="F:microtubule minus-end binding"/>
    <property type="evidence" value="ECO:0007669"/>
    <property type="project" value="TreeGrafter"/>
</dbReference>
<feature type="region of interest" description="Disordered" evidence="7">
    <location>
        <begin position="482"/>
        <end position="510"/>
    </location>
</feature>
<dbReference type="GO" id="GO:0000930">
    <property type="term" value="C:gamma-tubulin complex"/>
    <property type="evidence" value="ECO:0007669"/>
    <property type="project" value="UniProtKB-ARBA"/>
</dbReference>
<dbReference type="GO" id="GO:0000922">
    <property type="term" value="C:spindle pole"/>
    <property type="evidence" value="ECO:0007669"/>
    <property type="project" value="InterPro"/>
</dbReference>
<sequence length="765" mass="85230">MLHEILLSLSGLQSPIWIQEKQSEGGDENGFNQYVSPPERAMLETLAHLHDLHVRIKGATTKSSTGHWSMVCRAVSASIADVHLGRFMDKIIQVESAILKKDAGYVGAYEIVPLSTIVTEFAPWTRRLEWIWFVVQHLDPELKHAKGTHRPSSASILDLLEHETHTGYSDIEDMAIDLLTVAQRAWMRAVSLWVLYGKLPTSGAEDFLVKPNPHLLSTTDAFLVDPSLQPNFVNAGASNALLMIGSALNQLNSQSLSVASTLQGSSNPTILLLPRHLGLLESLRYPLNSSLLENVLSTINQSISENALSQILPRPLVMQLLQVILRYVLLDHGEFTVSLVAHADERITNRQQTQTAARPVRNIGRLDDLAIKDAEINGILSKTMAELVALRGDEDGEDDVFHFAKKILSLKTVDVQHGQQMIATLLPTPTLLYITIPPSSPLHIFLSSQDIQTYALINAYLLSIRRADLHLSALWKLTSQRRCHPSPLGPPRSASRVGQAKLAARRSREDRRAKRTRRYWICASKAVFVTNELEAYLQGEVIQSSWTHFRKWIDGGDKGILSAKSSRPCTASTGDQMKMTEVSHGTYDASGSGGRSQPSDPRTLAEAHRAYLRALNAALFITNDDWMTMLKDLLNQIDHFIALFSRLQTVWEGLDLQEDDGVVDAFSNYAQNEKEVLTEMDRTSDAIEGTLVGLVNKIRDMEKEKRTGVGMDNVVQRLSDVELNGSKFVPWQARTVDRLVMKLDSLAGRQEERIGIEIAEGYDDE</sequence>
<dbReference type="InterPro" id="IPR041470">
    <property type="entry name" value="GCP_N"/>
</dbReference>
<accession>A0A0D2JGG3</accession>
<dbReference type="GO" id="GO:0031122">
    <property type="term" value="P:cytoplasmic microtubule organization"/>
    <property type="evidence" value="ECO:0007669"/>
    <property type="project" value="TreeGrafter"/>
</dbReference>
<dbReference type="OrthoDB" id="78652at2759"/>
<dbReference type="InterPro" id="IPR007259">
    <property type="entry name" value="GCP"/>
</dbReference>
<dbReference type="Gene3D" id="1.20.120.1900">
    <property type="entry name" value="Gamma-tubulin complex, C-terminal domain"/>
    <property type="match status" value="1"/>
</dbReference>
<organism evidence="10 11">
    <name type="scientific">Rhinocladiella mackenziei CBS 650.93</name>
    <dbReference type="NCBI Taxonomy" id="1442369"/>
    <lineage>
        <taxon>Eukaryota</taxon>
        <taxon>Fungi</taxon>
        <taxon>Dikarya</taxon>
        <taxon>Ascomycota</taxon>
        <taxon>Pezizomycotina</taxon>
        <taxon>Eurotiomycetes</taxon>
        <taxon>Chaetothyriomycetidae</taxon>
        <taxon>Chaetothyriales</taxon>
        <taxon>Herpotrichiellaceae</taxon>
        <taxon>Rhinocladiella</taxon>
    </lineage>
</organism>
<dbReference type="GO" id="GO:0005874">
    <property type="term" value="C:microtubule"/>
    <property type="evidence" value="ECO:0007669"/>
    <property type="project" value="UniProtKB-KW"/>
</dbReference>
<dbReference type="STRING" id="1442369.A0A0D2JGG3"/>
<dbReference type="InterPro" id="IPR042241">
    <property type="entry name" value="GCP_C_sf"/>
</dbReference>
<dbReference type="GO" id="GO:0043015">
    <property type="term" value="F:gamma-tubulin binding"/>
    <property type="evidence" value="ECO:0007669"/>
    <property type="project" value="InterPro"/>
</dbReference>
<feature type="domain" description="Gamma tubulin complex component C-terminal" evidence="8">
    <location>
        <begin position="319"/>
        <end position="744"/>
    </location>
</feature>
<dbReference type="Proteomes" id="UP000053617">
    <property type="component" value="Unassembled WGS sequence"/>
</dbReference>
<dbReference type="HOGENOM" id="CLU_005595_0_0_1"/>
<proteinExistence type="inferred from homology"/>
<comment type="subcellular location">
    <subcellularLocation>
        <location evidence="1 6">Cytoplasm</location>
        <location evidence="1 6">Cytoskeleton</location>
        <location evidence="1 6">Microtubule organizing center</location>
    </subcellularLocation>
</comment>
<evidence type="ECO:0000259" key="9">
    <source>
        <dbReference type="Pfam" id="PF17681"/>
    </source>
</evidence>
<protein>
    <recommendedName>
        <fullName evidence="6">Spindle pole body component</fullName>
    </recommendedName>
</protein>
<evidence type="ECO:0000256" key="3">
    <source>
        <dbReference type="ARBA" id="ARBA00022490"/>
    </source>
</evidence>
<keyword evidence="4 6" id="KW-0493">Microtubule</keyword>
<dbReference type="Pfam" id="PF04130">
    <property type="entry name" value="GCP_C_terminal"/>
    <property type="match status" value="1"/>
</dbReference>
<evidence type="ECO:0000313" key="11">
    <source>
        <dbReference type="Proteomes" id="UP000053617"/>
    </source>
</evidence>
<reference evidence="10 11" key="1">
    <citation type="submission" date="2015-01" db="EMBL/GenBank/DDBJ databases">
        <title>The Genome Sequence of Rhinocladiella mackenzie CBS 650.93.</title>
        <authorList>
            <consortium name="The Broad Institute Genomics Platform"/>
            <person name="Cuomo C."/>
            <person name="de Hoog S."/>
            <person name="Gorbushina A."/>
            <person name="Stielow B."/>
            <person name="Teixiera M."/>
            <person name="Abouelleil A."/>
            <person name="Chapman S.B."/>
            <person name="Priest M."/>
            <person name="Young S.K."/>
            <person name="Wortman J."/>
            <person name="Nusbaum C."/>
            <person name="Birren B."/>
        </authorList>
    </citation>
    <scope>NUCLEOTIDE SEQUENCE [LARGE SCALE GENOMIC DNA]</scope>
    <source>
        <strain evidence="10 11">CBS 650.93</strain>
    </source>
</reference>
<dbReference type="EMBL" id="KN847476">
    <property type="protein sequence ID" value="KIX08425.1"/>
    <property type="molecule type" value="Genomic_DNA"/>
</dbReference>
<dbReference type="AlphaFoldDB" id="A0A0D2JGG3"/>
<keyword evidence="11" id="KW-1185">Reference proteome</keyword>
<dbReference type="GO" id="GO:0007020">
    <property type="term" value="P:microtubule nucleation"/>
    <property type="evidence" value="ECO:0007669"/>
    <property type="project" value="InterPro"/>
</dbReference>
<evidence type="ECO:0000256" key="1">
    <source>
        <dbReference type="ARBA" id="ARBA00004267"/>
    </source>
</evidence>